<dbReference type="NCBIfam" id="TIGR01479">
    <property type="entry name" value="GMP_PMI"/>
    <property type="match status" value="1"/>
</dbReference>
<dbReference type="Pfam" id="PF00483">
    <property type="entry name" value="NTP_transferase"/>
    <property type="match status" value="1"/>
</dbReference>
<keyword evidence="4" id="KW-0808">Transferase</keyword>
<dbReference type="EMBL" id="JBHRXV010000011">
    <property type="protein sequence ID" value="MFC3713481.1"/>
    <property type="molecule type" value="Genomic_DNA"/>
</dbReference>
<protein>
    <submittedName>
        <fullName evidence="4">Mannose-1-phosphate guanylyltransferase/mannose-6-phosphate isomerase</fullName>
        <ecNumber evidence="4">2.7.7.13</ecNumber>
        <ecNumber evidence="4">5.3.1.8</ecNumber>
    </submittedName>
</protein>
<dbReference type="InterPro" id="IPR051161">
    <property type="entry name" value="Mannose-6P_isomerase_type2"/>
</dbReference>
<dbReference type="SUPFAM" id="SSF53448">
    <property type="entry name" value="Nucleotide-diphospho-sugar transferases"/>
    <property type="match status" value="1"/>
</dbReference>
<dbReference type="Proteomes" id="UP001595615">
    <property type="component" value="Unassembled WGS sequence"/>
</dbReference>
<organism evidence="4 5">
    <name type="scientific">Sphingoaurantiacus capsulatus</name>
    <dbReference type="NCBI Taxonomy" id="1771310"/>
    <lineage>
        <taxon>Bacteria</taxon>
        <taxon>Pseudomonadati</taxon>
        <taxon>Pseudomonadota</taxon>
        <taxon>Alphaproteobacteria</taxon>
        <taxon>Sphingomonadales</taxon>
        <taxon>Sphingosinicellaceae</taxon>
        <taxon>Sphingoaurantiacus</taxon>
    </lineage>
</organism>
<dbReference type="EC" id="2.7.7.13" evidence="4"/>
<dbReference type="RefSeq" id="WP_380862016.1">
    <property type="nucleotide sequence ID" value="NZ_JBHRXV010000011.1"/>
</dbReference>
<feature type="domain" description="Nucleotidyl transferase" evidence="2">
    <location>
        <begin position="12"/>
        <end position="292"/>
    </location>
</feature>
<dbReference type="EC" id="5.3.1.8" evidence="4"/>
<dbReference type="InterPro" id="IPR049577">
    <property type="entry name" value="GMPP_N"/>
</dbReference>
<evidence type="ECO:0000256" key="1">
    <source>
        <dbReference type="RuleBase" id="RU004190"/>
    </source>
</evidence>
<dbReference type="GO" id="GO:0004475">
    <property type="term" value="F:mannose-1-phosphate guanylyltransferase (GTP) activity"/>
    <property type="evidence" value="ECO:0007669"/>
    <property type="project" value="UniProtKB-EC"/>
</dbReference>
<dbReference type="Pfam" id="PF22640">
    <property type="entry name" value="ManC_GMP_beta-helix"/>
    <property type="match status" value="1"/>
</dbReference>
<keyword evidence="5" id="KW-1185">Reference proteome</keyword>
<feature type="domain" description="MannoseP isomerase/GMP-like beta-helix" evidence="3">
    <location>
        <begin position="300"/>
        <end position="354"/>
    </location>
</feature>
<dbReference type="PANTHER" id="PTHR46390:SF1">
    <property type="entry name" value="MANNOSE-1-PHOSPHATE GUANYLYLTRANSFERASE"/>
    <property type="match status" value="1"/>
</dbReference>
<sequence>MPSAYAEPMIWPVILSGGSGTRLWPMSRLRTPKQLLPIAGDDTMIQATASRTGDRGRFHAPIVVANEAHRRAIIAQLDAAGIESGELILEPMGRNTAPAIALAARRVVAQDRQGLMLVMPSDHVIGDVAAFHAAIERLMPLVADGWLATFGIRAASPETGYGYIKLGDWLAEGVSKVERFVEKPDYDTAQAYVASGGYTWNGGIFLMRADRYLEALARYAPAIDAAVAEAIEGATLENGVLRPAREAFARCPSDSIDYAVMERDDRVAVAPVDIGWSDIGSWDALFDIAERDDQGNAVRGDAIIVDSRDCLVRSAGPLVSLVGVSGLTIVAEHDSVLIAARGRGQDVKKIVDRLAADDRREHLDAARESHVWGSEMHLMPGVRIVTMDAGASFTAVSARVTLLTGEVSLDGEPLVRGEQVVVEAGQQLSCDADTPSQFLAIRF</sequence>
<dbReference type="SUPFAM" id="SSF159283">
    <property type="entry name" value="Guanosine diphospho-D-mannose pyrophosphorylase/mannose-6-phosphate isomerase linker domain"/>
    <property type="match status" value="1"/>
</dbReference>
<keyword evidence="4" id="KW-0548">Nucleotidyltransferase</keyword>
<comment type="caution">
    <text evidence="4">The sequence shown here is derived from an EMBL/GenBank/DDBJ whole genome shotgun (WGS) entry which is preliminary data.</text>
</comment>
<evidence type="ECO:0000313" key="4">
    <source>
        <dbReference type="EMBL" id="MFC3713481.1"/>
    </source>
</evidence>
<dbReference type="GO" id="GO:0004476">
    <property type="term" value="F:mannose-6-phosphate isomerase activity"/>
    <property type="evidence" value="ECO:0007669"/>
    <property type="project" value="UniProtKB-EC"/>
</dbReference>
<dbReference type="CDD" id="cd02509">
    <property type="entry name" value="GDP-M1P_Guanylyltransferase"/>
    <property type="match status" value="1"/>
</dbReference>
<comment type="similarity">
    <text evidence="1">Belongs to the mannose-6-phosphate isomerase type 2 family.</text>
</comment>
<proteinExistence type="inferred from homology"/>
<dbReference type="InterPro" id="IPR006375">
    <property type="entry name" value="Man1P_GuaTrfase/Man6P_Isoase"/>
</dbReference>
<keyword evidence="4" id="KW-0413">Isomerase</keyword>
<dbReference type="InterPro" id="IPR029044">
    <property type="entry name" value="Nucleotide-diphossugar_trans"/>
</dbReference>
<accession>A0ABV7XC48</accession>
<gene>
    <name evidence="4" type="ORF">ACFOMD_12925</name>
</gene>
<dbReference type="Gene3D" id="3.90.550.10">
    <property type="entry name" value="Spore Coat Polysaccharide Biosynthesis Protein SpsA, Chain A"/>
    <property type="match status" value="1"/>
</dbReference>
<dbReference type="InterPro" id="IPR054566">
    <property type="entry name" value="ManC/GMP-like_b-helix"/>
</dbReference>
<name>A0ABV7XC48_9SPHN</name>
<dbReference type="InterPro" id="IPR005835">
    <property type="entry name" value="NTP_transferase_dom"/>
</dbReference>
<evidence type="ECO:0000313" key="5">
    <source>
        <dbReference type="Proteomes" id="UP001595615"/>
    </source>
</evidence>
<evidence type="ECO:0000259" key="2">
    <source>
        <dbReference type="Pfam" id="PF00483"/>
    </source>
</evidence>
<reference evidence="5" key="1">
    <citation type="journal article" date="2019" name="Int. J. Syst. Evol. Microbiol.">
        <title>The Global Catalogue of Microorganisms (GCM) 10K type strain sequencing project: providing services to taxonomists for standard genome sequencing and annotation.</title>
        <authorList>
            <consortium name="The Broad Institute Genomics Platform"/>
            <consortium name="The Broad Institute Genome Sequencing Center for Infectious Disease"/>
            <person name="Wu L."/>
            <person name="Ma J."/>
        </authorList>
    </citation>
    <scope>NUCLEOTIDE SEQUENCE [LARGE SCALE GENOMIC DNA]</scope>
    <source>
        <strain evidence="5">KCTC 42644</strain>
    </source>
</reference>
<dbReference type="PANTHER" id="PTHR46390">
    <property type="entry name" value="MANNOSE-1-PHOSPHATE GUANYLYLTRANSFERASE"/>
    <property type="match status" value="1"/>
</dbReference>
<evidence type="ECO:0000259" key="3">
    <source>
        <dbReference type="Pfam" id="PF22640"/>
    </source>
</evidence>